<reference evidence="11 12" key="1">
    <citation type="submission" date="2016-08" db="EMBL/GenBank/DDBJ databases">
        <title>Draft genome sequence of allopolyploid Zygosaccharomyces rouxii.</title>
        <authorList>
            <person name="Watanabe J."/>
            <person name="Uehara K."/>
            <person name="Mogi Y."/>
            <person name="Tsukioka Y."/>
        </authorList>
    </citation>
    <scope>NUCLEOTIDE SEQUENCE [LARGE SCALE GENOMIC DNA]</scope>
    <source>
        <strain evidence="11 12">NBRC 110957</strain>
    </source>
</reference>
<evidence type="ECO:0000256" key="6">
    <source>
        <dbReference type="ARBA" id="ARBA00022989"/>
    </source>
</evidence>
<evidence type="ECO:0000256" key="1">
    <source>
        <dbReference type="ARBA" id="ARBA00004448"/>
    </source>
</evidence>
<feature type="transmembrane region" description="Helical" evidence="10">
    <location>
        <begin position="546"/>
        <end position="565"/>
    </location>
</feature>
<dbReference type="EMBL" id="BDGX01000008">
    <property type="protein sequence ID" value="GAV47351.1"/>
    <property type="molecule type" value="Genomic_DNA"/>
</dbReference>
<keyword evidence="8 10" id="KW-0472">Membrane</keyword>
<dbReference type="OMA" id="DFLCAEN"/>
<evidence type="ECO:0000256" key="4">
    <source>
        <dbReference type="ARBA" id="ARBA00022792"/>
    </source>
</evidence>
<evidence type="ECO:0008006" key="13">
    <source>
        <dbReference type="Google" id="ProtNLM"/>
    </source>
</evidence>
<comment type="function">
    <text evidence="9">Involved in the organization of the mitochondrial membranes and the global structure of the mitochondria. Also required for mitochondrial distribution and mobility as well as for the maintenance of mitochondrial DNA nucleoids structures.</text>
</comment>
<evidence type="ECO:0000256" key="8">
    <source>
        <dbReference type="ARBA" id="ARBA00023136"/>
    </source>
</evidence>
<dbReference type="PANTHER" id="PTHR31068:SF0">
    <property type="entry name" value="MITOCHONDRIAL DISTRIBUTION AND MORPHOLOGY PROTEIN 31"/>
    <property type="match status" value="1"/>
</dbReference>
<dbReference type="Pfam" id="PF08118">
    <property type="entry name" value="MDM31_MDM32"/>
    <property type="match status" value="1"/>
</dbReference>
<dbReference type="GO" id="GO:1900208">
    <property type="term" value="P:regulation of cardiolipin metabolic process"/>
    <property type="evidence" value="ECO:0007669"/>
    <property type="project" value="EnsemblFungi"/>
</dbReference>
<dbReference type="OrthoDB" id="17678at2759"/>
<dbReference type="GO" id="GO:0000001">
    <property type="term" value="P:mitochondrion inheritance"/>
    <property type="evidence" value="ECO:0007669"/>
    <property type="project" value="EnsemblFungi"/>
</dbReference>
<sequence>MLSSRFRIALGRLIRPRFNVGNNNIRLATYSSLLNLRFKSTSSRDTHLPPKRDDNSTRFKFITERDRRLAQATSVYEKLKINVKWILTKSSRPFNSDDIGAFISWLLLSNALIIAIWTTTFASLVIYLVNTVFAQEYVATKVGNFLTRNSALSVVFESAIVPDWSSGKITFNKVFVSRRPKLSHSFTKGSVKEALQRTELALSERLLVSREDFDDGNYTQYDLTIDQVEISLSFSKWFNGKGILDEVSLQGLRGVVDRTHVVWLPNDDPRKYKNTHRPGDFEISKFSMSDVLFTLYQPSGFRPILVSIFNCQLPQMRQHWLFYDFLNANSVSGTYDNSMFTIHRKFNVEKTPFSSSDSSPWKRVTRLRVDNLDVDHLNAGMDGPFGWITEGKVDMIGDVLLPDREADDRMLTEMLTEIGERLFKEAKRKTMAVPGPSPDVEGMDPDNYFIMDFSLKLHNVRAEVPLFTPEFGYINNALIRPIVAYINSKRTYIPIRCRVVKNLEDFEGSWTIYDSLLMNDLSAQVYDAFAEYVADDREKSTRLKRVTFWSLQIVLQVILMSLGAIA</sequence>
<name>A0A1Q2ZV60_ZYGRO</name>
<evidence type="ECO:0000256" key="10">
    <source>
        <dbReference type="SAM" id="Phobius"/>
    </source>
</evidence>
<keyword evidence="5" id="KW-0809">Transit peptide</keyword>
<dbReference type="InterPro" id="IPR012571">
    <property type="entry name" value="Mdm31/Mdm32"/>
</dbReference>
<protein>
    <recommendedName>
        <fullName evidence="13">Mitochondrial distribution and morphology protein 31</fullName>
    </recommendedName>
</protein>
<evidence type="ECO:0000313" key="12">
    <source>
        <dbReference type="Proteomes" id="UP000187013"/>
    </source>
</evidence>
<dbReference type="AlphaFoldDB" id="A0A1Q2ZV60"/>
<organism evidence="11 12">
    <name type="scientific">Zygosaccharomyces rouxii</name>
    <dbReference type="NCBI Taxonomy" id="4956"/>
    <lineage>
        <taxon>Eukaryota</taxon>
        <taxon>Fungi</taxon>
        <taxon>Dikarya</taxon>
        <taxon>Ascomycota</taxon>
        <taxon>Saccharomycotina</taxon>
        <taxon>Saccharomycetes</taxon>
        <taxon>Saccharomycetales</taxon>
        <taxon>Saccharomycetaceae</taxon>
        <taxon>Zygosaccharomyces</taxon>
    </lineage>
</organism>
<accession>A0A1Q2ZV60</accession>
<proteinExistence type="inferred from homology"/>
<evidence type="ECO:0000313" key="11">
    <source>
        <dbReference type="EMBL" id="GAV47351.1"/>
    </source>
</evidence>
<keyword evidence="7" id="KW-0496">Mitochondrion</keyword>
<dbReference type="GO" id="GO:0005743">
    <property type="term" value="C:mitochondrial inner membrane"/>
    <property type="evidence" value="ECO:0007669"/>
    <property type="project" value="UniProtKB-SubCell"/>
</dbReference>
<dbReference type="PANTHER" id="PTHR31068">
    <property type="entry name" value="MITOCHONDRIAL DISTRIBUTION AND MORPHOLOGY PROTEIN 31"/>
    <property type="match status" value="1"/>
</dbReference>
<comment type="caution">
    <text evidence="11">The sequence shown here is derived from an EMBL/GenBank/DDBJ whole genome shotgun (WGS) entry which is preliminary data.</text>
</comment>
<comment type="similarity">
    <text evidence="2">Belongs to the MDM31/MDM32 family.</text>
</comment>
<dbReference type="eggNOG" id="ENOG502QQJG">
    <property type="taxonomic scope" value="Eukaryota"/>
</dbReference>
<evidence type="ECO:0000256" key="3">
    <source>
        <dbReference type="ARBA" id="ARBA00022692"/>
    </source>
</evidence>
<keyword evidence="4" id="KW-0999">Mitochondrion inner membrane</keyword>
<evidence type="ECO:0000256" key="5">
    <source>
        <dbReference type="ARBA" id="ARBA00022946"/>
    </source>
</evidence>
<keyword evidence="3 10" id="KW-0812">Transmembrane</keyword>
<dbReference type="GO" id="GO:0007005">
    <property type="term" value="P:mitochondrion organization"/>
    <property type="evidence" value="ECO:0007669"/>
    <property type="project" value="EnsemblFungi"/>
</dbReference>
<keyword evidence="6 10" id="KW-1133">Transmembrane helix</keyword>
<dbReference type="Proteomes" id="UP000187013">
    <property type="component" value="Unassembled WGS sequence"/>
</dbReference>
<evidence type="ECO:0000256" key="9">
    <source>
        <dbReference type="ARBA" id="ARBA00025191"/>
    </source>
</evidence>
<gene>
    <name evidence="11" type="ORF">ZYGR_0H01920</name>
</gene>
<evidence type="ECO:0000256" key="2">
    <source>
        <dbReference type="ARBA" id="ARBA00005687"/>
    </source>
</evidence>
<comment type="subcellular location">
    <subcellularLocation>
        <location evidence="1">Mitochondrion inner membrane</location>
        <topology evidence="1">Multi-pass membrane protein</topology>
    </subcellularLocation>
</comment>
<dbReference type="GO" id="GO:0006873">
    <property type="term" value="P:intracellular monoatomic ion homeostasis"/>
    <property type="evidence" value="ECO:0007669"/>
    <property type="project" value="EnsemblFungi"/>
</dbReference>
<evidence type="ECO:0000256" key="7">
    <source>
        <dbReference type="ARBA" id="ARBA00023128"/>
    </source>
</evidence>
<feature type="transmembrane region" description="Helical" evidence="10">
    <location>
        <begin position="102"/>
        <end position="129"/>
    </location>
</feature>